<keyword evidence="3" id="KW-1185">Reference proteome</keyword>
<feature type="region of interest" description="Disordered" evidence="1">
    <location>
        <begin position="520"/>
        <end position="540"/>
    </location>
</feature>
<feature type="compositionally biased region" description="Low complexity" evidence="1">
    <location>
        <begin position="383"/>
        <end position="397"/>
    </location>
</feature>
<reference evidence="2" key="1">
    <citation type="journal article" date="2023" name="G3 (Bethesda)">
        <title>A reference genome for the long-term kleptoplast-retaining sea slug Elysia crispata morphotype clarki.</title>
        <authorList>
            <person name="Eastman K.E."/>
            <person name="Pendleton A.L."/>
            <person name="Shaikh M.A."/>
            <person name="Suttiyut T."/>
            <person name="Ogas R."/>
            <person name="Tomko P."/>
            <person name="Gavelis G."/>
            <person name="Widhalm J.R."/>
            <person name="Wisecaver J.H."/>
        </authorList>
    </citation>
    <scope>NUCLEOTIDE SEQUENCE</scope>
    <source>
        <strain evidence="2">ECLA1</strain>
    </source>
</reference>
<evidence type="ECO:0000313" key="2">
    <source>
        <dbReference type="EMBL" id="KAK3781032.1"/>
    </source>
</evidence>
<dbReference type="Proteomes" id="UP001283361">
    <property type="component" value="Unassembled WGS sequence"/>
</dbReference>
<feature type="region of interest" description="Disordered" evidence="1">
    <location>
        <begin position="547"/>
        <end position="566"/>
    </location>
</feature>
<accession>A0AAE1A6A2</accession>
<feature type="compositionally biased region" description="Basic and acidic residues" evidence="1">
    <location>
        <begin position="295"/>
        <end position="310"/>
    </location>
</feature>
<feature type="compositionally biased region" description="Polar residues" evidence="1">
    <location>
        <begin position="329"/>
        <end position="348"/>
    </location>
</feature>
<feature type="region of interest" description="Disordered" evidence="1">
    <location>
        <begin position="291"/>
        <end position="397"/>
    </location>
</feature>
<feature type="compositionally biased region" description="Basic and acidic residues" evidence="1">
    <location>
        <begin position="368"/>
        <end position="378"/>
    </location>
</feature>
<comment type="caution">
    <text evidence="2">The sequence shown here is derived from an EMBL/GenBank/DDBJ whole genome shotgun (WGS) entry which is preliminary data.</text>
</comment>
<proteinExistence type="predicted"/>
<dbReference type="EMBL" id="JAWDGP010002673">
    <property type="protein sequence ID" value="KAK3781032.1"/>
    <property type="molecule type" value="Genomic_DNA"/>
</dbReference>
<protein>
    <submittedName>
        <fullName evidence="2">Uncharacterized protein</fullName>
    </submittedName>
</protein>
<evidence type="ECO:0000313" key="3">
    <source>
        <dbReference type="Proteomes" id="UP001283361"/>
    </source>
</evidence>
<evidence type="ECO:0000256" key="1">
    <source>
        <dbReference type="SAM" id="MobiDB-lite"/>
    </source>
</evidence>
<dbReference type="AlphaFoldDB" id="A0AAE1A6A2"/>
<gene>
    <name evidence="2" type="ORF">RRG08_046336</name>
</gene>
<feature type="compositionally biased region" description="Polar residues" evidence="1">
    <location>
        <begin position="356"/>
        <end position="367"/>
    </location>
</feature>
<name>A0AAE1A6A2_9GAST</name>
<sequence>MRNRITMSGSAPMLNQLHKMAMMRKRTLIGDNELYEMMRSKQVYHVQTDLQKRLSETLQSLEHDRQLALAGILSRKLVFLKQVGKRERKRKKLVDVKKQMDEILRDADIERLSTSLNQVWESNQPVVDGSGQIDGIEDNSDPHVWEKRKSTLEKHLDIPKALDISLDGSTQNLKRIEKGVDLYLASINASGKAAKSNGLWRRGIPTNTLPSVSVSPQDDKLEETSTLKLSPLLLPGVQSALNFKDERDGKLATKGKESNKDSVAHYASYGTNAPRKTFETETTEIQMKKTGLLQHKKDAKTENSHSDILQKGKSSASKILKERKPVYSERNQSLETSLCQESESMNKNIKNKHSNDTSCENRQNPDVSQEHKDGERCQRGNQLSPLLKPSPPYLVSKPSRTVRATTNLASVRPACIRACMERTVTMVYVEDSDVETPKSSFDIDAWLAFIRQKKGYSATLKDGPLERPSDGSNATDKASCSKRNVKFALGKKKLKSLRPPCKTCRDRAMEWFKEFSKTDKKGKKHSSSKKLNPLKTEGLPNLHALSSSRLQEAGSGGYSAELPRIKREDPSQLLQRIREDSKMLQEKVHHLCNDAYWKFWSNNSLDNDA</sequence>
<organism evidence="2 3">
    <name type="scientific">Elysia crispata</name>
    <name type="common">lettuce slug</name>
    <dbReference type="NCBI Taxonomy" id="231223"/>
    <lineage>
        <taxon>Eukaryota</taxon>
        <taxon>Metazoa</taxon>
        <taxon>Spiralia</taxon>
        <taxon>Lophotrochozoa</taxon>
        <taxon>Mollusca</taxon>
        <taxon>Gastropoda</taxon>
        <taxon>Heterobranchia</taxon>
        <taxon>Euthyneura</taxon>
        <taxon>Panpulmonata</taxon>
        <taxon>Sacoglossa</taxon>
        <taxon>Placobranchoidea</taxon>
        <taxon>Plakobranchidae</taxon>
        <taxon>Elysia</taxon>
    </lineage>
</organism>